<dbReference type="GO" id="GO:0009279">
    <property type="term" value="C:cell outer membrane"/>
    <property type="evidence" value="ECO:0007669"/>
    <property type="project" value="UniProtKB-SubCell"/>
</dbReference>
<dbReference type="Pfam" id="PF13505">
    <property type="entry name" value="OMP_b-brl"/>
    <property type="match status" value="1"/>
</dbReference>
<dbReference type="GO" id="GO:0015288">
    <property type="term" value="F:porin activity"/>
    <property type="evidence" value="ECO:0007669"/>
    <property type="project" value="UniProtKB-KW"/>
</dbReference>
<dbReference type="OrthoDB" id="9782229at2"/>
<dbReference type="Gene3D" id="2.40.160.20">
    <property type="match status" value="1"/>
</dbReference>
<evidence type="ECO:0000256" key="3">
    <source>
        <dbReference type="ARBA" id="ARBA00022452"/>
    </source>
</evidence>
<evidence type="ECO:0000256" key="9">
    <source>
        <dbReference type="ARBA" id="ARBA00023237"/>
    </source>
</evidence>
<keyword evidence="6" id="KW-0406">Ion transport</keyword>
<evidence type="ECO:0000313" key="13">
    <source>
        <dbReference type="EMBL" id="ABZ77344.1"/>
    </source>
</evidence>
<dbReference type="HOGENOM" id="CLU_031536_0_1_6"/>
<dbReference type="EMBL" id="CP000931">
    <property type="protein sequence ID" value="ABZ77344.1"/>
    <property type="molecule type" value="Genomic_DNA"/>
</dbReference>
<feature type="domain" description="OmpA-like" evidence="12">
    <location>
        <begin position="209"/>
        <end position="321"/>
    </location>
</feature>
<dbReference type="CDD" id="cd07185">
    <property type="entry name" value="OmpA_C-like"/>
    <property type="match status" value="1"/>
</dbReference>
<keyword evidence="7" id="KW-0626">Porin</keyword>
<feature type="chain" id="PRO_5002756534" evidence="11">
    <location>
        <begin position="24"/>
        <end position="321"/>
    </location>
</feature>
<accession>B0TLX2</accession>
<dbReference type="PANTHER" id="PTHR30329">
    <property type="entry name" value="STATOR ELEMENT OF FLAGELLAR MOTOR COMPLEX"/>
    <property type="match status" value="1"/>
</dbReference>
<evidence type="ECO:0000256" key="2">
    <source>
        <dbReference type="ARBA" id="ARBA00022448"/>
    </source>
</evidence>
<evidence type="ECO:0000256" key="7">
    <source>
        <dbReference type="ARBA" id="ARBA00023114"/>
    </source>
</evidence>
<evidence type="ECO:0000313" key="14">
    <source>
        <dbReference type="Proteomes" id="UP000001317"/>
    </source>
</evidence>
<dbReference type="Proteomes" id="UP000001317">
    <property type="component" value="Chromosome"/>
</dbReference>
<keyword evidence="2" id="KW-0813">Transport</keyword>
<name>B0TLX2_SHEHH</name>
<dbReference type="AlphaFoldDB" id="B0TLX2"/>
<proteinExistence type="predicted"/>
<keyword evidence="8 10" id="KW-0472">Membrane</keyword>
<keyword evidence="4" id="KW-0812">Transmembrane</keyword>
<keyword evidence="9" id="KW-0998">Cell outer membrane</keyword>
<dbReference type="InterPro" id="IPR006665">
    <property type="entry name" value="OmpA-like"/>
</dbReference>
<dbReference type="InterPro" id="IPR011250">
    <property type="entry name" value="OMP/PagP_B-barrel"/>
</dbReference>
<evidence type="ECO:0000256" key="10">
    <source>
        <dbReference type="PROSITE-ProRule" id="PRU00473"/>
    </source>
</evidence>
<gene>
    <name evidence="13" type="ordered locus">Shal_2791</name>
</gene>
<keyword evidence="3" id="KW-1134">Transmembrane beta strand</keyword>
<dbReference type="InterPro" id="IPR050330">
    <property type="entry name" value="Bact_OuterMem_StrucFunc"/>
</dbReference>
<dbReference type="PANTHER" id="PTHR30329:SF21">
    <property type="entry name" value="LIPOPROTEIN YIAD-RELATED"/>
    <property type="match status" value="1"/>
</dbReference>
<dbReference type="Gene3D" id="3.30.1330.60">
    <property type="entry name" value="OmpA-like domain"/>
    <property type="match status" value="1"/>
</dbReference>
<sequence>MGMSPIKFICFVSIFLLCQDAVAAKSFYSDGDFYFGGKLGGVLLDSEEPLEPGENKMVNLSSGLTLGYNINSYLSVETDMSYLGQYQDELSGEDKNLFAIGASLSTRYRLSDDAALYVKLGPAWVEDNVSLSSGLGIKYRLSPNWELDSGYRWIKDTPSTDDDLYEFTLGINYKFGVVSHQPVRPAVEPTLKHKKKVELLDATSTTAITVSKPVSISAKSLFGFDSSKLVATEALAEVLKNVIASKDTEICITAYTDSLGAKEYNLTLSKQRAEATRSYFISNGVEPSRIHVDWKGEASPVATNRTAEGRALNRRVKIELN</sequence>
<evidence type="ECO:0000256" key="6">
    <source>
        <dbReference type="ARBA" id="ARBA00023065"/>
    </source>
</evidence>
<evidence type="ECO:0000256" key="5">
    <source>
        <dbReference type="ARBA" id="ARBA00022729"/>
    </source>
</evidence>
<dbReference type="GO" id="GO:0006811">
    <property type="term" value="P:monoatomic ion transport"/>
    <property type="evidence" value="ECO:0007669"/>
    <property type="project" value="UniProtKB-KW"/>
</dbReference>
<evidence type="ECO:0000256" key="4">
    <source>
        <dbReference type="ARBA" id="ARBA00022692"/>
    </source>
</evidence>
<dbReference type="SUPFAM" id="SSF56925">
    <property type="entry name" value="OMPA-like"/>
    <property type="match status" value="1"/>
</dbReference>
<comment type="subcellular location">
    <subcellularLocation>
        <location evidence="1">Cell outer membrane</location>
        <topology evidence="1">Multi-pass membrane protein</topology>
    </subcellularLocation>
</comment>
<dbReference type="InterPro" id="IPR027385">
    <property type="entry name" value="Beta-barrel_OMP"/>
</dbReference>
<evidence type="ECO:0000256" key="8">
    <source>
        <dbReference type="ARBA" id="ARBA00023136"/>
    </source>
</evidence>
<dbReference type="PROSITE" id="PS51123">
    <property type="entry name" value="OMPA_2"/>
    <property type="match status" value="1"/>
</dbReference>
<dbReference type="PRINTS" id="PR01021">
    <property type="entry name" value="OMPADOMAIN"/>
</dbReference>
<evidence type="ECO:0000256" key="1">
    <source>
        <dbReference type="ARBA" id="ARBA00004571"/>
    </source>
</evidence>
<evidence type="ECO:0000259" key="12">
    <source>
        <dbReference type="PROSITE" id="PS51123"/>
    </source>
</evidence>
<dbReference type="KEGG" id="shl:Shal_2791"/>
<keyword evidence="5 11" id="KW-0732">Signal</keyword>
<dbReference type="GO" id="GO:0046930">
    <property type="term" value="C:pore complex"/>
    <property type="evidence" value="ECO:0007669"/>
    <property type="project" value="UniProtKB-KW"/>
</dbReference>
<protein>
    <submittedName>
        <fullName evidence="13">OmpA/MotB domain protein</fullName>
    </submittedName>
</protein>
<feature type="signal peptide" evidence="11">
    <location>
        <begin position="1"/>
        <end position="23"/>
    </location>
</feature>
<organism evidence="13 14">
    <name type="scientific">Shewanella halifaxensis (strain HAW-EB4)</name>
    <dbReference type="NCBI Taxonomy" id="458817"/>
    <lineage>
        <taxon>Bacteria</taxon>
        <taxon>Pseudomonadati</taxon>
        <taxon>Pseudomonadota</taxon>
        <taxon>Gammaproteobacteria</taxon>
        <taxon>Alteromonadales</taxon>
        <taxon>Shewanellaceae</taxon>
        <taxon>Shewanella</taxon>
    </lineage>
</organism>
<evidence type="ECO:0000256" key="11">
    <source>
        <dbReference type="SAM" id="SignalP"/>
    </source>
</evidence>
<dbReference type="InterPro" id="IPR006664">
    <property type="entry name" value="OMP_bac"/>
</dbReference>
<dbReference type="SUPFAM" id="SSF103088">
    <property type="entry name" value="OmpA-like"/>
    <property type="match status" value="1"/>
</dbReference>
<dbReference type="eggNOG" id="COG2885">
    <property type="taxonomic scope" value="Bacteria"/>
</dbReference>
<dbReference type="STRING" id="458817.Shal_2791"/>
<reference evidence="13" key="1">
    <citation type="submission" date="2008-01" db="EMBL/GenBank/DDBJ databases">
        <title>Complete sequence of Shewanella halifaxensis HAW-EB4.</title>
        <authorList>
            <consortium name="US DOE Joint Genome Institute"/>
            <person name="Copeland A."/>
            <person name="Lucas S."/>
            <person name="Lapidus A."/>
            <person name="Glavina del Rio T."/>
            <person name="Dalin E."/>
            <person name="Tice H."/>
            <person name="Bruce D."/>
            <person name="Goodwin L."/>
            <person name="Pitluck S."/>
            <person name="Sims D."/>
            <person name="Brettin T."/>
            <person name="Detter J.C."/>
            <person name="Han C."/>
            <person name="Kuske C.R."/>
            <person name="Schmutz J."/>
            <person name="Larimer F."/>
            <person name="Land M."/>
            <person name="Hauser L."/>
            <person name="Kyrpides N."/>
            <person name="Kim E."/>
            <person name="Zhao J.-S."/>
            <person name="Richardson P."/>
        </authorList>
    </citation>
    <scope>NUCLEOTIDE SEQUENCE [LARGE SCALE GENOMIC DNA]</scope>
    <source>
        <strain evidence="13">HAW-EB4</strain>
    </source>
</reference>
<dbReference type="Pfam" id="PF00691">
    <property type="entry name" value="OmpA"/>
    <property type="match status" value="1"/>
</dbReference>
<keyword evidence="14" id="KW-1185">Reference proteome</keyword>
<dbReference type="InterPro" id="IPR036737">
    <property type="entry name" value="OmpA-like_sf"/>
</dbReference>